<dbReference type="InterPro" id="IPR046865">
    <property type="entry name" value="FapA_b_solenoid"/>
</dbReference>
<dbReference type="OrthoDB" id="1279at2"/>
<dbReference type="STRING" id="1236971.JCM9152_1270"/>
<dbReference type="InterPro" id="IPR046866">
    <property type="entry name" value="FapA_N"/>
</dbReference>
<dbReference type="Pfam" id="PF14804">
    <property type="entry name" value="Jag_N"/>
    <property type="match status" value="1"/>
</dbReference>
<dbReference type="AlphaFoldDB" id="W4QDY6"/>
<dbReference type="Proteomes" id="UP000018895">
    <property type="component" value="Unassembled WGS sequence"/>
</dbReference>
<sequence length="693" mass="77690">MNSIVTKGRSVEEAIDIGLQMLNAKENQVDIEIIQTGSDGFVSMKKKKAVVKLSIRQPIKAEVIDPLIEMEGFLKQIQNESAIINKDIQRQQLNKEDINASLLTSNRVEPVVWVENGQLCVHDSIGCYASVSLSEEMILIKNGERVTEKKVFVSEQDALDVQIIHENEQVDTEWSFIVDEQKLSAKLIVRPGYKIHRKLEDASPNKHIHLQINEKKEITNSLTFDQIIRELETLKIVYGIKYKEISKAVQSMVPSEYEVAVGKESKDGQDGTFQVKVETETKKRFVEDDQGNIDYRQSMKIPTVKGGQVIGIVHPPTEGFNGRNIFNEVIQAKKGQSVNMKLGEGVECLANGNVIALGEGRPQIDKYDLSVKVTVYPKLTYQEDITIRTGNVTFDGDVEILGHVVEKMKVKAGGDIYIYKTVTEAQLISHKSITVRGNVMNSELSVGKNSKIAGELGLLLKVILEQVNRMIDLLKQLSVSPSFQSIDLKASGIQPIVIMLLEKKFTRLRAVIGTYMKKVYNDYQYIEDRKWGEISNELRRNFLTLTNKKVTISDLQQLTQRMENVISNTIIAEKDQTMTISDAINSHLFSNGAIYVIGKGCVNTKIYANGTVNIFGKFRGGSIYSEEGVEVKELGTYAGTRTVVTVPKDKQIKVGTAYEGTILKIGDYIFRVTDKQSDFIASFNGEKVILDYK</sequence>
<dbReference type="Pfam" id="PF03961">
    <property type="entry name" value="FapA"/>
    <property type="match status" value="1"/>
</dbReference>
<protein>
    <recommendedName>
        <fullName evidence="1">RNA-binding protein KhpB N-terminal domain-containing protein</fullName>
    </recommendedName>
</protein>
<dbReference type="InterPro" id="IPR038247">
    <property type="entry name" value="Jag_N_dom_sf"/>
</dbReference>
<name>W4QDY6_9BACI</name>
<proteinExistence type="predicted"/>
<dbReference type="SMART" id="SM01245">
    <property type="entry name" value="Jag_N"/>
    <property type="match status" value="1"/>
</dbReference>
<feature type="domain" description="RNA-binding protein KhpB N-terminal" evidence="1">
    <location>
        <begin position="5"/>
        <end position="56"/>
    </location>
</feature>
<dbReference type="PANTHER" id="PTHR38032:SF1">
    <property type="entry name" value="RNA-BINDING PROTEIN KHPB N-TERMINAL DOMAIN-CONTAINING PROTEIN"/>
    <property type="match status" value="1"/>
</dbReference>
<dbReference type="InterPro" id="IPR005646">
    <property type="entry name" value="FapA"/>
</dbReference>
<organism evidence="2 3">
    <name type="scientific">Halalkalibacter hemicellulosilyticusJCM 9152</name>
    <dbReference type="NCBI Taxonomy" id="1236971"/>
    <lineage>
        <taxon>Bacteria</taxon>
        <taxon>Bacillati</taxon>
        <taxon>Bacillota</taxon>
        <taxon>Bacilli</taxon>
        <taxon>Bacillales</taxon>
        <taxon>Bacillaceae</taxon>
        <taxon>Halalkalibacter</taxon>
    </lineage>
</organism>
<dbReference type="RefSeq" id="WP_035341921.1">
    <property type="nucleotide sequence ID" value="NZ_BAUU01000007.1"/>
</dbReference>
<dbReference type="Gene3D" id="3.30.30.80">
    <property type="entry name" value="probable RNA-binding protein from clostridium symbiosum atcc 14940"/>
    <property type="match status" value="1"/>
</dbReference>
<dbReference type="PANTHER" id="PTHR38032">
    <property type="entry name" value="POLYMERASE-RELATED"/>
    <property type="match status" value="1"/>
</dbReference>
<dbReference type="InterPro" id="IPR032782">
    <property type="entry name" value="KhpB_N"/>
</dbReference>
<reference evidence="2" key="1">
    <citation type="journal article" date="2014" name="Genome Announc.">
        <title>Draft Genome Sequences of Three Alkaliphilic Bacillus Strains, Bacillus wakoensis JCM 9140T, Bacillus akibai JCM 9157T, and Bacillus hemicellulosilyticus JCM 9152T.</title>
        <authorList>
            <person name="Yuki M."/>
            <person name="Oshima K."/>
            <person name="Suda W."/>
            <person name="Oshida Y."/>
            <person name="Kitamura K."/>
            <person name="Iida T."/>
            <person name="Hattori M."/>
            <person name="Ohkuma M."/>
        </authorList>
    </citation>
    <scope>NUCLEOTIDE SEQUENCE [LARGE SCALE GENOMIC DNA]</scope>
    <source>
        <strain evidence="2">JCM 9152</strain>
    </source>
</reference>
<keyword evidence="3" id="KW-1185">Reference proteome</keyword>
<evidence type="ECO:0000259" key="1">
    <source>
        <dbReference type="SMART" id="SM01245"/>
    </source>
</evidence>
<dbReference type="Pfam" id="PF20250">
    <property type="entry name" value="FapA_N"/>
    <property type="match status" value="1"/>
</dbReference>
<accession>W4QDY6</accession>
<evidence type="ECO:0000313" key="3">
    <source>
        <dbReference type="Proteomes" id="UP000018895"/>
    </source>
</evidence>
<comment type="caution">
    <text evidence="2">The sequence shown here is derived from an EMBL/GenBank/DDBJ whole genome shotgun (WGS) entry which is preliminary data.</text>
</comment>
<gene>
    <name evidence="2" type="ORF">JCM9152_1270</name>
</gene>
<evidence type="ECO:0000313" key="2">
    <source>
        <dbReference type="EMBL" id="GAE29883.1"/>
    </source>
</evidence>
<dbReference type="EMBL" id="BAUU01000007">
    <property type="protein sequence ID" value="GAE29883.1"/>
    <property type="molecule type" value="Genomic_DNA"/>
</dbReference>